<comment type="caution">
    <text evidence="3">The sequence shown here is derived from an EMBL/GenBank/DDBJ whole genome shotgun (WGS) entry which is preliminary data.</text>
</comment>
<feature type="transmembrane region" description="Helical" evidence="2">
    <location>
        <begin position="60"/>
        <end position="79"/>
    </location>
</feature>
<accession>A0A367G6R7</accession>
<evidence type="ECO:0000256" key="1">
    <source>
        <dbReference type="SAM" id="MobiDB-lite"/>
    </source>
</evidence>
<dbReference type="EMBL" id="PSQG01000001">
    <property type="protein sequence ID" value="RCH46412.1"/>
    <property type="molecule type" value="Genomic_DNA"/>
</dbReference>
<organism evidence="3 4">
    <name type="scientific">Blautia obeum</name>
    <dbReference type="NCBI Taxonomy" id="40520"/>
    <lineage>
        <taxon>Bacteria</taxon>
        <taxon>Bacillati</taxon>
        <taxon>Bacillota</taxon>
        <taxon>Clostridia</taxon>
        <taxon>Lachnospirales</taxon>
        <taxon>Lachnospiraceae</taxon>
        <taxon>Blautia</taxon>
    </lineage>
</organism>
<evidence type="ECO:0000313" key="4">
    <source>
        <dbReference type="Proteomes" id="UP000253208"/>
    </source>
</evidence>
<evidence type="ECO:0000313" key="3">
    <source>
        <dbReference type="EMBL" id="RCH46412.1"/>
    </source>
</evidence>
<gene>
    <name evidence="3" type="ORF">C4886_00240</name>
</gene>
<sequence>MDLQNRAEAGSDGHDESVLNPEMPNETDLTKKERRRIEREKLKGMGTGKKIQYIWMYYKIHMLCVLLAIGGVCLGVNIYRHAQMKTVLSIAVVNAGNYDSEKVEEDVLKTLGTEDKYAEVSVAQNLMTDETGEDFDYYARIAYVTEIQSATVDVLIMPKELYEHEKDSGMYADLRETFGDEVFESLGAVDDQHLELDGSSSVAQEFGLRYDPVCICLPGNVKNKDNALKWIQSVLK</sequence>
<keyword evidence="2" id="KW-1133">Transmembrane helix</keyword>
<dbReference type="Proteomes" id="UP000253208">
    <property type="component" value="Unassembled WGS sequence"/>
</dbReference>
<reference evidence="3 4" key="1">
    <citation type="submission" date="2018-02" db="EMBL/GenBank/DDBJ databases">
        <title>Complete genome sequencing of Faecalibacterium prausnitzii strains isolated from the human gut.</title>
        <authorList>
            <person name="Fitzgerald B.C."/>
            <person name="Shkoporov A.N."/>
            <person name="Ross P.R."/>
            <person name="Hill C."/>
        </authorList>
    </citation>
    <scope>NUCLEOTIDE SEQUENCE [LARGE SCALE GENOMIC DNA]</scope>
    <source>
        <strain evidence="3 4">APC942/31-1</strain>
    </source>
</reference>
<dbReference type="AlphaFoldDB" id="A0A367G6R7"/>
<dbReference type="RefSeq" id="WP_114001425.1">
    <property type="nucleotide sequence ID" value="NZ_PSQG01000001.1"/>
</dbReference>
<feature type="region of interest" description="Disordered" evidence="1">
    <location>
        <begin position="1"/>
        <end position="34"/>
    </location>
</feature>
<evidence type="ECO:0000256" key="2">
    <source>
        <dbReference type="SAM" id="Phobius"/>
    </source>
</evidence>
<proteinExistence type="predicted"/>
<keyword evidence="2" id="KW-0812">Transmembrane</keyword>
<name>A0A367G6R7_9FIRM</name>
<protein>
    <submittedName>
        <fullName evidence="3">Uncharacterized protein</fullName>
    </submittedName>
</protein>
<keyword evidence="2" id="KW-0472">Membrane</keyword>